<dbReference type="Gene3D" id="3.90.25.10">
    <property type="entry name" value="UDP-galactose 4-epimerase, domain 1"/>
    <property type="match status" value="2"/>
</dbReference>
<comment type="similarity">
    <text evidence="2 9">Belongs to the NAD(P)-dependent epimerase/dehydratase family. Fucose synthase subfamily.</text>
</comment>
<accession>A0A1M5VTE3</accession>
<dbReference type="InterPro" id="IPR036291">
    <property type="entry name" value="NAD(P)-bd_dom_sf"/>
</dbReference>
<dbReference type="PANTHER" id="PTHR43238">
    <property type="entry name" value="GDP-L-FUCOSE SYNTHASE"/>
    <property type="match status" value="1"/>
</dbReference>
<dbReference type="EMBL" id="FQXS01000009">
    <property type="protein sequence ID" value="SHH78501.1"/>
    <property type="molecule type" value="Genomic_DNA"/>
</dbReference>
<evidence type="ECO:0000259" key="10">
    <source>
        <dbReference type="Pfam" id="PF01370"/>
    </source>
</evidence>
<evidence type="ECO:0000256" key="1">
    <source>
        <dbReference type="ARBA" id="ARBA00004883"/>
    </source>
</evidence>
<dbReference type="GO" id="GO:0016853">
    <property type="term" value="F:isomerase activity"/>
    <property type="evidence" value="ECO:0007669"/>
    <property type="project" value="UniProtKB-KW"/>
</dbReference>
<dbReference type="Pfam" id="PF01370">
    <property type="entry name" value="Epimerase"/>
    <property type="match status" value="2"/>
</dbReference>
<feature type="binding site" evidence="9">
    <location>
        <position position="256"/>
    </location>
    <ligand>
        <name>substrate</name>
    </ligand>
</feature>
<feature type="binding site" evidence="9">
    <location>
        <position position="187"/>
    </location>
    <ligand>
        <name>NADP(+)</name>
        <dbReference type="ChEBI" id="CHEBI:58349"/>
    </ligand>
</feature>
<proteinExistence type="inferred from homology"/>
<evidence type="ECO:0000256" key="9">
    <source>
        <dbReference type="HAMAP-Rule" id="MF_00956"/>
    </source>
</evidence>
<dbReference type="HAMAP" id="MF_00956">
    <property type="entry name" value="GDP_fucose_synth"/>
    <property type="match status" value="1"/>
</dbReference>
<evidence type="ECO:0000256" key="6">
    <source>
        <dbReference type="ARBA" id="ARBA00023235"/>
    </source>
</evidence>
<comment type="pathway">
    <text evidence="1 9">Nucleotide-sugar biosynthesis; GDP-L-fucose biosynthesis via de novo pathway; GDP-L-fucose from GDP-alpha-D-mannose: step 2/2.</text>
</comment>
<dbReference type="InterPro" id="IPR028614">
    <property type="entry name" value="GDP_fucose/colitose_synth"/>
</dbReference>
<feature type="site" description="Important for catalytic activity" evidence="9">
    <location>
        <position position="115"/>
    </location>
</feature>
<dbReference type="PANTHER" id="PTHR43238:SF1">
    <property type="entry name" value="GDP-L-FUCOSE SYNTHASE"/>
    <property type="match status" value="1"/>
</dbReference>
<gene>
    <name evidence="9" type="primary">fcl</name>
    <name evidence="11" type="ORF">SAMN02745124_01899</name>
</gene>
<dbReference type="AlphaFoldDB" id="A0A1M5VTE3"/>
<evidence type="ECO:0000313" key="12">
    <source>
        <dbReference type="Proteomes" id="UP000184139"/>
    </source>
</evidence>
<feature type="domain" description="NAD-dependent epimerase/dehydratase" evidence="10">
    <location>
        <begin position="14"/>
        <end position="199"/>
    </location>
</feature>
<feature type="binding site" evidence="9">
    <location>
        <begin position="18"/>
        <end position="24"/>
    </location>
    <ligand>
        <name>NADP(+)</name>
        <dbReference type="ChEBI" id="CHEBI:58349"/>
    </ligand>
</feature>
<dbReference type="GO" id="GO:0070401">
    <property type="term" value="F:NADP+ binding"/>
    <property type="evidence" value="ECO:0007669"/>
    <property type="project" value="UniProtKB-UniRule"/>
</dbReference>
<feature type="binding site" evidence="9">
    <location>
        <position position="195"/>
    </location>
    <ligand>
        <name>substrate</name>
    </ligand>
</feature>
<reference evidence="11 12" key="1">
    <citation type="submission" date="2016-11" db="EMBL/GenBank/DDBJ databases">
        <authorList>
            <person name="Jaros S."/>
            <person name="Januszkiewicz K."/>
            <person name="Wedrychowicz H."/>
        </authorList>
    </citation>
    <scope>NUCLEOTIDE SEQUENCE [LARGE SCALE GENOMIC DNA]</scope>
    <source>
        <strain evidence="11 12">DSM 9705</strain>
    </source>
</reference>
<evidence type="ECO:0000256" key="2">
    <source>
        <dbReference type="ARBA" id="ARBA00005959"/>
    </source>
</evidence>
<feature type="binding site" evidence="9">
    <location>
        <begin position="113"/>
        <end position="116"/>
    </location>
    <ligand>
        <name>NADP(+)</name>
        <dbReference type="ChEBI" id="CHEBI:58349"/>
    </ligand>
</feature>
<keyword evidence="6 9" id="KW-0413">Isomerase</keyword>
<evidence type="ECO:0000256" key="5">
    <source>
        <dbReference type="ARBA" id="ARBA00023002"/>
    </source>
</evidence>
<comment type="catalytic activity">
    <reaction evidence="8 9">
        <text>GDP-beta-L-fucose + NADP(+) = GDP-4-dehydro-alpha-D-rhamnose + NADPH + H(+)</text>
        <dbReference type="Rhea" id="RHEA:18885"/>
        <dbReference type="ChEBI" id="CHEBI:15378"/>
        <dbReference type="ChEBI" id="CHEBI:57273"/>
        <dbReference type="ChEBI" id="CHEBI:57783"/>
        <dbReference type="ChEBI" id="CHEBI:57964"/>
        <dbReference type="ChEBI" id="CHEBI:58349"/>
        <dbReference type="EC" id="1.1.1.271"/>
    </reaction>
</comment>
<feature type="active site" description="Proton donor/acceptor" evidence="9">
    <location>
        <position position="144"/>
    </location>
</feature>
<sequence>MTGPLPEYSLHSRIFVAGHRGMVGSAILRLLRKKGYENLITRRSSELDLTDQRAVRQFFADESVDRVVLAAARVGGIYANNTYPAEFIHQNLMIQSNVIHEAWRSGVKQLLFLGSSCIYPRDCPQPMREEALLTGPLEVTNEPYAVAKIAGIKMCEAYNRQYDTDYRAVMPTNLYGPGDNYHLQNSHVVPAIIRKYHLARLARQQDWDGIEADERTFGPIPRDIRMALGIGQATGQRAPTGGLVQVELWGSGQARREFLHVDDMASACLHIMEIDRQNWQQALAEGDSSGPVPSFVNIGVGKDCTIRELAEVIREMVGFHGETRYDTSQPEGTPRKLLDTRRLQRFGWQPSFSLADGLRNVYTWYRAQTENGR</sequence>
<dbReference type="OrthoDB" id="9811425at2"/>
<dbReference type="RefSeq" id="WP_073375499.1">
    <property type="nucleotide sequence ID" value="NZ_FQXS01000009.1"/>
</dbReference>
<dbReference type="GO" id="GO:0050577">
    <property type="term" value="F:GDP-L-fucose synthase activity"/>
    <property type="evidence" value="ECO:0007669"/>
    <property type="project" value="UniProtKB-UniRule"/>
</dbReference>
<keyword evidence="4 9" id="KW-0521">NADP</keyword>
<feature type="binding site" evidence="9">
    <location>
        <position position="148"/>
    </location>
    <ligand>
        <name>NADP(+)</name>
        <dbReference type="ChEBI" id="CHEBI:58349"/>
    </ligand>
</feature>
<dbReference type="SUPFAM" id="SSF51735">
    <property type="entry name" value="NAD(P)-binding Rossmann-fold domains"/>
    <property type="match status" value="1"/>
</dbReference>
<dbReference type="CDD" id="cd05239">
    <property type="entry name" value="GDP_FS_SDR_e"/>
    <property type="match status" value="1"/>
</dbReference>
<evidence type="ECO:0000256" key="7">
    <source>
        <dbReference type="ARBA" id="ARBA00023268"/>
    </source>
</evidence>
<feature type="binding site" evidence="9">
    <location>
        <position position="331"/>
    </location>
    <ligand>
        <name>substrate</name>
    </ligand>
</feature>
<protein>
    <recommendedName>
        <fullName evidence="3 9">GDP-L-fucose synthase</fullName>
        <ecNumber evidence="3 9">1.1.1.271</ecNumber>
    </recommendedName>
    <alternativeName>
        <fullName evidence="9">GDP-4-keto-6-deoxy-D-mannose-3,5-epimerase-4-reductase</fullName>
    </alternativeName>
</protein>
<feature type="binding site" evidence="9">
    <location>
        <begin position="171"/>
        <end position="174"/>
    </location>
    <ligand>
        <name>NADP(+)</name>
        <dbReference type="ChEBI" id="CHEBI:58349"/>
    </ligand>
</feature>
<dbReference type="UniPathway" id="UPA00128">
    <property type="reaction ID" value="UER00191"/>
</dbReference>
<dbReference type="EC" id="1.1.1.271" evidence="3 9"/>
<keyword evidence="12" id="KW-1185">Reference proteome</keyword>
<dbReference type="STRING" id="1121409.SAMN02745124_01899"/>
<dbReference type="GO" id="GO:0042351">
    <property type="term" value="P:'de novo' GDP-L-fucose biosynthetic process"/>
    <property type="evidence" value="ECO:0007669"/>
    <property type="project" value="UniProtKB-UniRule"/>
</dbReference>
<name>A0A1M5VTE3_9BACT</name>
<comment type="function">
    <text evidence="9">Catalyzes the two-step NADP-dependent conversion of GDP-4-dehydro-6-deoxy-D-mannose to GDP-fucose, involving an epimerase and a reductase reaction.</text>
</comment>
<evidence type="ECO:0000256" key="4">
    <source>
        <dbReference type="ARBA" id="ARBA00022857"/>
    </source>
</evidence>
<evidence type="ECO:0000313" key="11">
    <source>
        <dbReference type="EMBL" id="SHH78501.1"/>
    </source>
</evidence>
<dbReference type="FunFam" id="3.40.50.720:FF:000101">
    <property type="entry name" value="GDP-L-fucose synthase"/>
    <property type="match status" value="1"/>
</dbReference>
<organism evidence="11 12">
    <name type="scientific">Desulfofustis glycolicus DSM 9705</name>
    <dbReference type="NCBI Taxonomy" id="1121409"/>
    <lineage>
        <taxon>Bacteria</taxon>
        <taxon>Pseudomonadati</taxon>
        <taxon>Thermodesulfobacteriota</taxon>
        <taxon>Desulfobulbia</taxon>
        <taxon>Desulfobulbales</taxon>
        <taxon>Desulfocapsaceae</taxon>
        <taxon>Desulfofustis</taxon>
    </lineage>
</organism>
<keyword evidence="7 9" id="KW-0511">Multifunctional enzyme</keyword>
<dbReference type="InterPro" id="IPR001509">
    <property type="entry name" value="Epimerase_deHydtase"/>
</dbReference>
<dbReference type="Gene3D" id="3.40.50.720">
    <property type="entry name" value="NAD(P)-binding Rossmann-like Domain"/>
    <property type="match status" value="2"/>
</dbReference>
<feature type="site" description="Important for catalytic activity" evidence="9">
    <location>
        <position position="117"/>
    </location>
</feature>
<evidence type="ECO:0000256" key="3">
    <source>
        <dbReference type="ARBA" id="ARBA00012371"/>
    </source>
</evidence>
<feature type="binding site" evidence="9">
    <location>
        <position position="249"/>
    </location>
    <ligand>
        <name>substrate</name>
    </ligand>
</feature>
<evidence type="ECO:0000256" key="8">
    <source>
        <dbReference type="ARBA" id="ARBA00051935"/>
    </source>
</evidence>
<keyword evidence="5 9" id="KW-0560">Oxidoreductase</keyword>
<feature type="domain" description="NAD-dependent epimerase/dehydratase" evidence="10">
    <location>
        <begin position="242"/>
        <end position="274"/>
    </location>
</feature>
<dbReference type="Proteomes" id="UP000184139">
    <property type="component" value="Unassembled WGS sequence"/>
</dbReference>